<dbReference type="InterPro" id="IPR029058">
    <property type="entry name" value="AB_hydrolase_fold"/>
</dbReference>
<dbReference type="Gene3D" id="3.40.50.1820">
    <property type="entry name" value="alpha/beta hydrolase"/>
    <property type="match status" value="1"/>
</dbReference>
<proteinExistence type="predicted"/>
<dbReference type="EMBL" id="AACJHT010000005">
    <property type="protein sequence ID" value="EAK8046162.1"/>
    <property type="molecule type" value="Genomic_DNA"/>
</dbReference>
<name>A0A5T1D1C3_CAMJU</name>
<gene>
    <name evidence="1" type="ORF">E7R33_04240</name>
</gene>
<comment type="caution">
    <text evidence="1">The sequence shown here is derived from an EMBL/GenBank/DDBJ whole genome shotgun (WGS) entry which is preliminary data.</text>
</comment>
<protein>
    <submittedName>
        <fullName evidence="1">DUF2920 family protein</fullName>
    </submittedName>
</protein>
<accession>A0A5T1D1C3</accession>
<evidence type="ECO:0000313" key="1">
    <source>
        <dbReference type="EMBL" id="EAK8046162.1"/>
    </source>
</evidence>
<organism evidence="1">
    <name type="scientific">Campylobacter jejuni</name>
    <dbReference type="NCBI Taxonomy" id="197"/>
    <lineage>
        <taxon>Bacteria</taxon>
        <taxon>Pseudomonadati</taxon>
        <taxon>Campylobacterota</taxon>
        <taxon>Epsilonproteobacteria</taxon>
        <taxon>Campylobacterales</taxon>
        <taxon>Campylobacteraceae</taxon>
        <taxon>Campylobacter</taxon>
    </lineage>
</organism>
<dbReference type="Pfam" id="PF11144">
    <property type="entry name" value="DUF2920"/>
    <property type="match status" value="1"/>
</dbReference>
<reference evidence="1" key="1">
    <citation type="submission" date="2019-04" db="EMBL/GenBank/DDBJ databases">
        <authorList>
            <person name="Ashton P.M."/>
            <person name="Dallman T."/>
            <person name="Nair S."/>
            <person name="De Pinna E."/>
            <person name="Peters T."/>
            <person name="Grant K."/>
        </authorList>
    </citation>
    <scope>NUCLEOTIDE SEQUENCE</scope>
    <source>
        <strain evidence="1">OXC2688</strain>
    </source>
</reference>
<dbReference type="RefSeq" id="WP_048818632.1">
    <property type="nucleotide sequence ID" value="NZ_CCXG01000006.1"/>
</dbReference>
<dbReference type="InterPro" id="IPR022605">
    <property type="entry name" value="DUF2920"/>
</dbReference>
<dbReference type="AlphaFoldDB" id="A0A5T1D1C3"/>
<dbReference type="SUPFAM" id="SSF53474">
    <property type="entry name" value="alpha/beta-Hydrolases"/>
    <property type="match status" value="1"/>
</dbReference>
<sequence>MLINQTFEIDSCDDVELGIKRTSKLEYRISYDDEKDIKAIVFIVGGFGANANISFLDFDREYIAKKFDVVAVHVFYHCFCHRRSNVEKYSAITMFTKEDVSNLSQALLDIGIKIDVDIQNAHQCYELLNQNITTLKSQGRLVQNYQAKLSSTFIPPNGDYQNFGIMPAIDHINALKDLVKRFPKFADLPKIYGGGSYGGYLSLLIAKIAPWYVDGVIDNSGTVLPLLECIIGRKLNKPEFIYNDPNTLIEMFVKTYWIREDENSSYFIANENYMIRSLLNSSHLTIQANINKNIIFISYHSLKDEFNTAKDKQTLFLAYKELGYDATLYLIKDESEIDGRFIKDLKHGMRISNKALFRKELPLMLEKLQGRKSFMQENSISYPCRDQKFIFEDDKDKFTLIIT</sequence>